<dbReference type="GO" id="GO:0005737">
    <property type="term" value="C:cytoplasm"/>
    <property type="evidence" value="ECO:0007669"/>
    <property type="project" value="UniProtKB-SubCell"/>
</dbReference>
<dbReference type="Proteomes" id="UP000215332">
    <property type="component" value="Chromosome 1"/>
</dbReference>
<dbReference type="GO" id="GO:0005524">
    <property type="term" value="F:ATP binding"/>
    <property type="evidence" value="ECO:0007669"/>
    <property type="project" value="UniProtKB-UniRule"/>
</dbReference>
<keyword evidence="2 10" id="KW-0436">Ligase</keyword>
<evidence type="ECO:0000259" key="13">
    <source>
        <dbReference type="Pfam" id="PF02875"/>
    </source>
</evidence>
<keyword evidence="1 10" id="KW-0963">Cytoplasm</keyword>
<evidence type="ECO:0000259" key="14">
    <source>
        <dbReference type="Pfam" id="PF08245"/>
    </source>
</evidence>
<sequence length="489" mass="51786">MRTTTVEQVARDIGGQLVGDPRREVGPDVVIDSRKACPGSLFVAFRGQRVDGHDFADAAARSGAAAVLAEHVTDADLPHVVVPDPQQGLARLAASVVSQERSRGMIAIDLTGSSGKTSTKDLLAQVLEDEGPTVSPIGSFNNEIGVPLTACAVERDTAFLVSEMGARGSGHISRLTNVVPPDVAMVLNVGTAHLGEFGSQDAIARAKGEILEALRPDCWAVLNAADPRVAAMTERTGANVAWFGVGEEHRHAEAEIEVWATDLAADDLDRYTFKIHLRIEGRHSAHRVSLRTMGEHQVSNAVAAAAAASCALTRASNRKADPERIARSLSQATTRSPLRMQIEERSDGLVLVNDCYNANPDSMTAALRTVGDILTRRADSDPHTRGVAVLGDMLELGEQSAQRHRDVGELAVGRGFDEILCIGQYAEDLAAGAISAGGRARVVTADEAADAVGWSGHDVVLVKASRGLELERVSEGILADDVHEQGAQQ</sequence>
<dbReference type="SUPFAM" id="SSF63418">
    <property type="entry name" value="MurE/MurF N-terminal domain"/>
    <property type="match status" value="1"/>
</dbReference>
<keyword evidence="7 10" id="KW-0573">Peptidoglycan synthesis</keyword>
<evidence type="ECO:0000259" key="12">
    <source>
        <dbReference type="Pfam" id="PF01225"/>
    </source>
</evidence>
<reference evidence="15 16" key="1">
    <citation type="submission" date="2017-06" db="EMBL/GenBank/DDBJ databases">
        <authorList>
            <consortium name="Pathogen Informatics"/>
        </authorList>
    </citation>
    <scope>NUCLEOTIDE SEQUENCE [LARGE SCALE GENOMIC DNA]</scope>
    <source>
        <strain evidence="15 16">NCTC11865</strain>
    </source>
</reference>
<comment type="catalytic activity">
    <reaction evidence="10 11">
        <text>D-alanyl-D-alanine + UDP-N-acetyl-alpha-D-muramoyl-L-alanyl-gamma-D-glutamyl-meso-2,6-diaminopimelate + ATP = UDP-N-acetyl-alpha-D-muramoyl-L-alanyl-gamma-D-glutamyl-meso-2,6-diaminopimeloyl-D-alanyl-D-alanine + ADP + phosphate + H(+)</text>
        <dbReference type="Rhea" id="RHEA:28374"/>
        <dbReference type="ChEBI" id="CHEBI:15378"/>
        <dbReference type="ChEBI" id="CHEBI:30616"/>
        <dbReference type="ChEBI" id="CHEBI:43474"/>
        <dbReference type="ChEBI" id="CHEBI:57822"/>
        <dbReference type="ChEBI" id="CHEBI:61386"/>
        <dbReference type="ChEBI" id="CHEBI:83905"/>
        <dbReference type="ChEBI" id="CHEBI:456216"/>
        <dbReference type="EC" id="6.3.2.10"/>
    </reaction>
</comment>
<evidence type="ECO:0000256" key="3">
    <source>
        <dbReference type="ARBA" id="ARBA00022618"/>
    </source>
</evidence>
<comment type="function">
    <text evidence="10 11">Involved in cell wall formation. Catalyzes the final step in the synthesis of UDP-N-acetylmuramoyl-pentapeptide, the precursor of murein.</text>
</comment>
<dbReference type="HAMAP" id="MF_02019">
    <property type="entry name" value="MurF"/>
    <property type="match status" value="1"/>
</dbReference>
<evidence type="ECO:0000256" key="2">
    <source>
        <dbReference type="ARBA" id="ARBA00022598"/>
    </source>
</evidence>
<keyword evidence="9 10" id="KW-0961">Cell wall biogenesis/degradation</keyword>
<dbReference type="InterPro" id="IPR004101">
    <property type="entry name" value="Mur_ligase_C"/>
</dbReference>
<dbReference type="Pfam" id="PF08245">
    <property type="entry name" value="Mur_ligase_M"/>
    <property type="match status" value="1"/>
</dbReference>
<gene>
    <name evidence="10 15" type="primary">murF</name>
    <name evidence="15" type="ORF">SAMEA4412665_01780</name>
</gene>
<dbReference type="SUPFAM" id="SSF53244">
    <property type="entry name" value="MurD-like peptide ligases, peptide-binding domain"/>
    <property type="match status" value="1"/>
</dbReference>
<dbReference type="Gene3D" id="3.40.1190.10">
    <property type="entry name" value="Mur-like, catalytic domain"/>
    <property type="match status" value="1"/>
</dbReference>
<dbReference type="SUPFAM" id="SSF53623">
    <property type="entry name" value="MurD-like peptide ligases, catalytic domain"/>
    <property type="match status" value="1"/>
</dbReference>
<evidence type="ECO:0000256" key="10">
    <source>
        <dbReference type="HAMAP-Rule" id="MF_02019"/>
    </source>
</evidence>
<dbReference type="EMBL" id="LT906441">
    <property type="protein sequence ID" value="SNV39517.1"/>
    <property type="molecule type" value="Genomic_DNA"/>
</dbReference>
<dbReference type="PANTHER" id="PTHR43024:SF1">
    <property type="entry name" value="UDP-N-ACETYLMURAMOYL-TRIPEPTIDE--D-ALANYL-D-ALANINE LIGASE"/>
    <property type="match status" value="1"/>
</dbReference>
<comment type="similarity">
    <text evidence="10">Belongs to the MurCDEF family. MurF subfamily.</text>
</comment>
<dbReference type="NCBIfam" id="TIGR01143">
    <property type="entry name" value="murF"/>
    <property type="match status" value="1"/>
</dbReference>
<evidence type="ECO:0000256" key="4">
    <source>
        <dbReference type="ARBA" id="ARBA00022741"/>
    </source>
</evidence>
<keyword evidence="6 10" id="KW-0133">Cell shape</keyword>
<dbReference type="KEGG" id="cgrn:4412665_01780"/>
<keyword evidence="3 10" id="KW-0132">Cell division</keyword>
<evidence type="ECO:0000256" key="5">
    <source>
        <dbReference type="ARBA" id="ARBA00022840"/>
    </source>
</evidence>
<evidence type="ECO:0000256" key="7">
    <source>
        <dbReference type="ARBA" id="ARBA00022984"/>
    </source>
</evidence>
<dbReference type="Pfam" id="PF01225">
    <property type="entry name" value="Mur_ligase"/>
    <property type="match status" value="1"/>
</dbReference>
<dbReference type="Gene3D" id="3.40.1390.10">
    <property type="entry name" value="MurE/MurF, N-terminal domain"/>
    <property type="match status" value="1"/>
</dbReference>
<dbReference type="InterPro" id="IPR000713">
    <property type="entry name" value="Mur_ligase_N"/>
</dbReference>
<dbReference type="RefSeq" id="WP_021105713.1">
    <property type="nucleotide sequence ID" value="NZ_LT906441.1"/>
</dbReference>
<dbReference type="GO" id="GO:0071555">
    <property type="term" value="P:cell wall organization"/>
    <property type="evidence" value="ECO:0007669"/>
    <property type="project" value="UniProtKB-KW"/>
</dbReference>
<keyword evidence="5 10" id="KW-0067">ATP-binding</keyword>
<feature type="binding site" evidence="10">
    <location>
        <begin position="112"/>
        <end position="118"/>
    </location>
    <ligand>
        <name>ATP</name>
        <dbReference type="ChEBI" id="CHEBI:30616"/>
    </ligand>
</feature>
<dbReference type="GO" id="GO:0008766">
    <property type="term" value="F:UDP-N-acetylmuramoylalanyl-D-glutamyl-2,6-diaminopimelate-D-alanyl-D-alanine ligase activity"/>
    <property type="evidence" value="ECO:0007669"/>
    <property type="project" value="RHEA"/>
</dbReference>
<evidence type="ECO:0000256" key="1">
    <source>
        <dbReference type="ARBA" id="ARBA00022490"/>
    </source>
</evidence>
<dbReference type="InterPro" id="IPR005863">
    <property type="entry name" value="UDP-N-AcMur_synth"/>
</dbReference>
<comment type="subcellular location">
    <subcellularLocation>
        <location evidence="10 11">Cytoplasm</location>
    </subcellularLocation>
</comment>
<evidence type="ECO:0000313" key="16">
    <source>
        <dbReference type="Proteomes" id="UP000215332"/>
    </source>
</evidence>
<keyword evidence="4 10" id="KW-0547">Nucleotide-binding</keyword>
<dbReference type="InterPro" id="IPR036615">
    <property type="entry name" value="Mur_ligase_C_dom_sf"/>
</dbReference>
<name>A0A239WYL1_9ACTN</name>
<proteinExistence type="inferred from homology"/>
<dbReference type="InterPro" id="IPR051046">
    <property type="entry name" value="MurCDEF_CellWall_CoF430Synth"/>
</dbReference>
<feature type="domain" description="Mur ligase C-terminal" evidence="13">
    <location>
        <begin position="339"/>
        <end position="466"/>
    </location>
</feature>
<dbReference type="InterPro" id="IPR013221">
    <property type="entry name" value="Mur_ligase_cen"/>
</dbReference>
<organism evidence="15 16">
    <name type="scientific">Cutibacterium granulosum</name>
    <dbReference type="NCBI Taxonomy" id="33011"/>
    <lineage>
        <taxon>Bacteria</taxon>
        <taxon>Bacillati</taxon>
        <taxon>Actinomycetota</taxon>
        <taxon>Actinomycetes</taxon>
        <taxon>Propionibacteriales</taxon>
        <taxon>Propionibacteriaceae</taxon>
        <taxon>Cutibacterium</taxon>
    </lineage>
</organism>
<evidence type="ECO:0000256" key="11">
    <source>
        <dbReference type="RuleBase" id="RU004136"/>
    </source>
</evidence>
<dbReference type="EC" id="6.3.2.10" evidence="10 11"/>
<dbReference type="GO" id="GO:0008360">
    <property type="term" value="P:regulation of cell shape"/>
    <property type="evidence" value="ECO:0007669"/>
    <property type="project" value="UniProtKB-KW"/>
</dbReference>
<dbReference type="InterPro" id="IPR036565">
    <property type="entry name" value="Mur-like_cat_sf"/>
</dbReference>
<dbReference type="InterPro" id="IPR035911">
    <property type="entry name" value="MurE/MurF_N"/>
</dbReference>
<feature type="domain" description="Mur ligase central" evidence="14">
    <location>
        <begin position="111"/>
        <end position="308"/>
    </location>
</feature>
<evidence type="ECO:0000313" key="15">
    <source>
        <dbReference type="EMBL" id="SNV39517.1"/>
    </source>
</evidence>
<accession>A0A239WYL1</accession>
<dbReference type="UniPathway" id="UPA00219"/>
<feature type="domain" description="Mur ligase N-terminal catalytic" evidence="12">
    <location>
        <begin position="29"/>
        <end position="93"/>
    </location>
</feature>
<keyword evidence="8 10" id="KW-0131">Cell cycle</keyword>
<dbReference type="PANTHER" id="PTHR43024">
    <property type="entry name" value="UDP-N-ACETYLMURAMOYL-TRIPEPTIDE--D-ALANYL-D-ALANINE LIGASE"/>
    <property type="match status" value="1"/>
</dbReference>
<dbReference type="Gene3D" id="3.90.190.20">
    <property type="entry name" value="Mur ligase, C-terminal domain"/>
    <property type="match status" value="1"/>
</dbReference>
<protein>
    <recommendedName>
        <fullName evidence="10 11">UDP-N-acetylmuramoyl-tripeptide--D-alanyl-D-alanine ligase</fullName>
        <ecNumber evidence="10 11">6.3.2.10</ecNumber>
    </recommendedName>
    <alternativeName>
        <fullName evidence="10">D-alanyl-D-alanine-adding enzyme</fullName>
    </alternativeName>
</protein>
<dbReference type="eggNOG" id="COG0770">
    <property type="taxonomic scope" value="Bacteria"/>
</dbReference>
<evidence type="ECO:0000256" key="9">
    <source>
        <dbReference type="ARBA" id="ARBA00023316"/>
    </source>
</evidence>
<dbReference type="GO" id="GO:0047480">
    <property type="term" value="F:UDP-N-acetylmuramoyl-tripeptide-D-alanyl-D-alanine ligase activity"/>
    <property type="evidence" value="ECO:0007669"/>
    <property type="project" value="UniProtKB-UniRule"/>
</dbReference>
<evidence type="ECO:0000256" key="8">
    <source>
        <dbReference type="ARBA" id="ARBA00023306"/>
    </source>
</evidence>
<evidence type="ECO:0000256" key="6">
    <source>
        <dbReference type="ARBA" id="ARBA00022960"/>
    </source>
</evidence>
<comment type="pathway">
    <text evidence="10 11">Cell wall biogenesis; peptidoglycan biosynthesis.</text>
</comment>
<dbReference type="GO" id="GO:0009252">
    <property type="term" value="P:peptidoglycan biosynthetic process"/>
    <property type="evidence" value="ECO:0007669"/>
    <property type="project" value="UniProtKB-UniRule"/>
</dbReference>
<dbReference type="GO" id="GO:0051301">
    <property type="term" value="P:cell division"/>
    <property type="evidence" value="ECO:0007669"/>
    <property type="project" value="UniProtKB-KW"/>
</dbReference>
<dbReference type="AlphaFoldDB" id="A0A239WYL1"/>
<dbReference type="Pfam" id="PF02875">
    <property type="entry name" value="Mur_ligase_C"/>
    <property type="match status" value="1"/>
</dbReference>